<feature type="signal peptide" evidence="1">
    <location>
        <begin position="1"/>
        <end position="32"/>
    </location>
</feature>
<keyword evidence="1" id="KW-0732">Signal</keyword>
<organism evidence="2 3">
    <name type="scientific">Pseudoalteromonas caenipelagi</name>
    <dbReference type="NCBI Taxonomy" id="2726988"/>
    <lineage>
        <taxon>Bacteria</taxon>
        <taxon>Pseudomonadati</taxon>
        <taxon>Pseudomonadota</taxon>
        <taxon>Gammaproteobacteria</taxon>
        <taxon>Alteromonadales</taxon>
        <taxon>Pseudoalteromonadaceae</taxon>
        <taxon>Pseudoalteromonas</taxon>
    </lineage>
</organism>
<evidence type="ECO:0000313" key="3">
    <source>
        <dbReference type="Proteomes" id="UP000586305"/>
    </source>
</evidence>
<dbReference type="AlphaFoldDB" id="A0A849VGA4"/>
<protein>
    <submittedName>
        <fullName evidence="2">Uncharacterized protein</fullName>
    </submittedName>
</protein>
<gene>
    <name evidence="2" type="ORF">HG263_18165</name>
</gene>
<dbReference type="Proteomes" id="UP000586305">
    <property type="component" value="Unassembled WGS sequence"/>
</dbReference>
<evidence type="ECO:0000313" key="2">
    <source>
        <dbReference type="EMBL" id="NOU52452.1"/>
    </source>
</evidence>
<reference evidence="2 3" key="1">
    <citation type="submission" date="2020-04" db="EMBL/GenBank/DDBJ databases">
        <title>Pseudoalteromonas caenipelagi sp. nov., isolated from a tidal flat.</title>
        <authorList>
            <person name="Park S."/>
            <person name="Yoon J.-H."/>
        </authorList>
    </citation>
    <scope>NUCLEOTIDE SEQUENCE [LARGE SCALE GENOMIC DNA]</scope>
    <source>
        <strain evidence="2 3">JBTF-M23</strain>
    </source>
</reference>
<comment type="caution">
    <text evidence="2">The sequence shown here is derived from an EMBL/GenBank/DDBJ whole genome shotgun (WGS) entry which is preliminary data.</text>
</comment>
<evidence type="ECO:0000256" key="1">
    <source>
        <dbReference type="SAM" id="SignalP"/>
    </source>
</evidence>
<dbReference type="EMBL" id="JABBPG010000009">
    <property type="protein sequence ID" value="NOU52452.1"/>
    <property type="molecule type" value="Genomic_DNA"/>
</dbReference>
<proteinExistence type="predicted"/>
<name>A0A849VGA4_9GAMM</name>
<sequence>MKSNELITMKNMNNLTLLFSSFCLFFSSVSLADFDYTGEGTLRYPTGVEKDFKFGFGWQTSTKKFRIGDKSYEMSELPESYSIAITLSKDEDKVWVQEFNKGFIEGFEWQIGNHKIWLRKQDYNDNVIGSYLLTFNKVDYFLARPNISIEVSFTQSGIANVKLDGVTKDMSIKN</sequence>
<accession>A0A849VGA4</accession>
<feature type="chain" id="PRO_5032499453" evidence="1">
    <location>
        <begin position="33"/>
        <end position="174"/>
    </location>
</feature>
<keyword evidence="3" id="KW-1185">Reference proteome</keyword>